<dbReference type="InterPro" id="IPR011928">
    <property type="entry name" value="Phage_phiJL001_Gp84"/>
</dbReference>
<feature type="domain" description="Bacteriophage phiJL001 Gp84 C-terminal" evidence="1">
    <location>
        <begin position="185"/>
        <end position="262"/>
    </location>
</feature>
<proteinExistence type="predicted"/>
<dbReference type="Proteomes" id="UP000824300">
    <property type="component" value="Chromosome"/>
</dbReference>
<keyword evidence="3" id="KW-1185">Reference proteome</keyword>
<name>A0ABX8ZRU3_9SPHN</name>
<dbReference type="Pfam" id="PF09931">
    <property type="entry name" value="Phage_phiJL001_Gp84_N"/>
    <property type="match status" value="1"/>
</dbReference>
<accession>A0ABX8ZRU3</accession>
<evidence type="ECO:0000313" key="3">
    <source>
        <dbReference type="Proteomes" id="UP000824300"/>
    </source>
</evidence>
<dbReference type="InterPro" id="IPR018964">
    <property type="entry name" value="Phage_phiJL001_Gp84_C"/>
</dbReference>
<protein>
    <submittedName>
        <fullName evidence="2">DUF2163 domain-containing protein</fullName>
    </submittedName>
</protein>
<evidence type="ECO:0000313" key="2">
    <source>
        <dbReference type="EMBL" id="QZD91731.1"/>
    </source>
</evidence>
<dbReference type="Pfam" id="PF09356">
    <property type="entry name" value="Phage_BR0599"/>
    <property type="match status" value="1"/>
</dbReference>
<organism evidence="2 3">
    <name type="scientific">Qipengyuania xiapuensis</name>
    <dbReference type="NCBI Taxonomy" id="2867236"/>
    <lineage>
        <taxon>Bacteria</taxon>
        <taxon>Pseudomonadati</taxon>
        <taxon>Pseudomonadota</taxon>
        <taxon>Alphaproteobacteria</taxon>
        <taxon>Sphingomonadales</taxon>
        <taxon>Erythrobacteraceae</taxon>
        <taxon>Qipengyuania</taxon>
    </lineage>
</organism>
<dbReference type="NCBIfam" id="TIGR02218">
    <property type="entry name" value="phg_TIGR02218"/>
    <property type="match status" value="1"/>
</dbReference>
<sequence>MSRVFFESELDTVAAYWRIHRRDGVTLGFTTHDRDIWFGGILHRAAPGMLPSAIRKTIDLADDEAEIEGALAHDTIRGADLAAGRFDEARVETGVIDWQSLKTAALYSGSIGSVRQDASGFSAQLRSAKADLDVDPVPRASPSCRARFCGPACSLPAEAFSLRTSIASLDFEANGIALAVSDHAAYVNGEIRFLDGPLTGMTSRLISLRGGYLELEDLLDQGVEPGHRVCVRQGCDKTIATCASRFANAVNFRGEPFLPGNDLLAQYPQPR</sequence>
<dbReference type="EMBL" id="CP081296">
    <property type="protein sequence ID" value="QZD91731.1"/>
    <property type="molecule type" value="Genomic_DNA"/>
</dbReference>
<reference evidence="2 3" key="1">
    <citation type="submission" date="2021-08" db="EMBL/GenBank/DDBJ databases">
        <title>Comparative Genomics Analysis of the Genus Qipengyuania Reveals Extensive Genetic Diversity and Metabolic Versatility, Including the Description of Fifteen Novel Species.</title>
        <authorList>
            <person name="Liu Y."/>
        </authorList>
    </citation>
    <scope>NUCLEOTIDE SEQUENCE [LARGE SCALE GENOMIC DNA]</scope>
    <source>
        <strain evidence="2 3">1NDW3</strain>
    </source>
</reference>
<evidence type="ECO:0000259" key="1">
    <source>
        <dbReference type="Pfam" id="PF09356"/>
    </source>
</evidence>
<gene>
    <name evidence="2" type="ORF">K3162_09210</name>
</gene>
<dbReference type="RefSeq" id="WP_221427436.1">
    <property type="nucleotide sequence ID" value="NZ_CP081296.1"/>
</dbReference>